<dbReference type="GO" id="GO:0071949">
    <property type="term" value="F:FAD binding"/>
    <property type="evidence" value="ECO:0007669"/>
    <property type="project" value="InterPro"/>
</dbReference>
<dbReference type="Gene3D" id="3.50.50.60">
    <property type="entry name" value="FAD/NAD(P)-binding domain"/>
    <property type="match status" value="1"/>
</dbReference>
<proteinExistence type="inferred from homology"/>
<sequence length="442" mass="47656">MEIIIVGAGIAGLSLALSLARRPGHRVLLLEAKPALAELGAGLQLTPPATRHLFAWGMRDDILAASIAPAEMLVRDGRSGAALAAIPTGGMEARYGAPYLVVHRAVLHDLLRRHAVAAGAELRLGSKVVRYDWAAGAVELHDGSRLAADLVIGADGINSFARRQLLGDANASARPTGLAAVRAMAEVAEIKADPQLASVVDLETYSSHLWIAPGRSVMAYLIKEAKLFNVVLSHPDDTDMSQFTPDEYRAFAQDLVKDFEPRVRRLVEIALPTMQNFPIHAVPPLPRWTSPSGRFLLVGDAAHAMSFYLSMGVSLAVEDAASLTAVLDLACPPPPATTTTTTINYDKLQKALGVFEHARKERVHIVQDASLHGGHVLHEEDPATREKVYAALRADGLQDEGVSEATLATESPTYGLADQRVRDWCFAYDPAKYIKECYESMA</sequence>
<keyword evidence="3" id="KW-0274">FAD</keyword>
<evidence type="ECO:0000256" key="3">
    <source>
        <dbReference type="ARBA" id="ARBA00022827"/>
    </source>
</evidence>
<comment type="caution">
    <text evidence="7">The sequence shown here is derived from an EMBL/GenBank/DDBJ whole genome shotgun (WGS) entry which is preliminary data.</text>
</comment>
<gene>
    <name evidence="7" type="ORF">G3M48_003008</name>
</gene>
<keyword evidence="8" id="KW-1185">Reference proteome</keyword>
<dbReference type="Proteomes" id="UP001397290">
    <property type="component" value="Unassembled WGS sequence"/>
</dbReference>
<dbReference type="InterPro" id="IPR002938">
    <property type="entry name" value="FAD-bd"/>
</dbReference>
<name>A0AAW0RW57_9HYPO</name>
<keyword evidence="5" id="KW-0503">Monooxygenase</keyword>
<dbReference type="InterPro" id="IPR050493">
    <property type="entry name" value="FAD-dep_Monooxygenase_BioMet"/>
</dbReference>
<feature type="domain" description="FAD-binding" evidence="6">
    <location>
        <begin position="2"/>
        <end position="327"/>
    </location>
</feature>
<dbReference type="Pfam" id="PF01494">
    <property type="entry name" value="FAD_binding_3"/>
    <property type="match status" value="1"/>
</dbReference>
<keyword evidence="4" id="KW-0560">Oxidoreductase</keyword>
<evidence type="ECO:0000313" key="7">
    <source>
        <dbReference type="EMBL" id="KAK8146507.1"/>
    </source>
</evidence>
<evidence type="ECO:0000256" key="5">
    <source>
        <dbReference type="ARBA" id="ARBA00023033"/>
    </source>
</evidence>
<reference evidence="7 8" key="1">
    <citation type="submission" date="2020-02" db="EMBL/GenBank/DDBJ databases">
        <title>Comparative genomics of the hypocrealean fungal genus Beauvera.</title>
        <authorList>
            <person name="Showalter D.N."/>
            <person name="Bushley K.E."/>
            <person name="Rehner S.A."/>
        </authorList>
    </citation>
    <scope>NUCLEOTIDE SEQUENCE [LARGE SCALE GENOMIC DNA]</scope>
    <source>
        <strain evidence="7 8">ARSEF4384</strain>
    </source>
</reference>
<evidence type="ECO:0000313" key="8">
    <source>
        <dbReference type="Proteomes" id="UP001397290"/>
    </source>
</evidence>
<evidence type="ECO:0000256" key="4">
    <source>
        <dbReference type="ARBA" id="ARBA00023002"/>
    </source>
</evidence>
<dbReference type="PANTHER" id="PTHR13789">
    <property type="entry name" value="MONOOXYGENASE"/>
    <property type="match status" value="1"/>
</dbReference>
<evidence type="ECO:0000256" key="2">
    <source>
        <dbReference type="ARBA" id="ARBA00022630"/>
    </source>
</evidence>
<keyword evidence="2" id="KW-0285">Flavoprotein</keyword>
<dbReference type="PRINTS" id="PR00420">
    <property type="entry name" value="RNGMNOXGNASE"/>
</dbReference>
<evidence type="ECO:0000256" key="1">
    <source>
        <dbReference type="ARBA" id="ARBA00007992"/>
    </source>
</evidence>
<protein>
    <recommendedName>
        <fullName evidence="6">FAD-binding domain-containing protein</fullName>
    </recommendedName>
</protein>
<dbReference type="SUPFAM" id="SSF51905">
    <property type="entry name" value="FAD/NAD(P)-binding domain"/>
    <property type="match status" value="1"/>
</dbReference>
<dbReference type="PANTHER" id="PTHR13789:SF306">
    <property type="entry name" value="HYDROXYLASE, PUTATIVE-RELATED"/>
    <property type="match status" value="1"/>
</dbReference>
<dbReference type="GO" id="GO:0004497">
    <property type="term" value="F:monooxygenase activity"/>
    <property type="evidence" value="ECO:0007669"/>
    <property type="project" value="UniProtKB-KW"/>
</dbReference>
<dbReference type="EMBL" id="JAAHCF010000206">
    <property type="protein sequence ID" value="KAK8146507.1"/>
    <property type="molecule type" value="Genomic_DNA"/>
</dbReference>
<comment type="similarity">
    <text evidence="1">Belongs to the paxM FAD-dependent monooxygenase family.</text>
</comment>
<dbReference type="AlphaFoldDB" id="A0AAW0RW57"/>
<dbReference type="InterPro" id="IPR036188">
    <property type="entry name" value="FAD/NAD-bd_sf"/>
</dbReference>
<evidence type="ECO:0000259" key="6">
    <source>
        <dbReference type="Pfam" id="PF01494"/>
    </source>
</evidence>
<organism evidence="7 8">
    <name type="scientific">Beauveria asiatica</name>
    <dbReference type="NCBI Taxonomy" id="1069075"/>
    <lineage>
        <taxon>Eukaryota</taxon>
        <taxon>Fungi</taxon>
        <taxon>Dikarya</taxon>
        <taxon>Ascomycota</taxon>
        <taxon>Pezizomycotina</taxon>
        <taxon>Sordariomycetes</taxon>
        <taxon>Hypocreomycetidae</taxon>
        <taxon>Hypocreales</taxon>
        <taxon>Cordycipitaceae</taxon>
        <taxon>Beauveria</taxon>
    </lineage>
</organism>
<accession>A0AAW0RW57</accession>